<gene>
    <name evidence="4" type="primary">Aste57867_11237</name>
    <name evidence="3" type="ORF">As57867_011195</name>
    <name evidence="4" type="ORF">ASTE57867_11237</name>
</gene>
<accession>A0A485KSY6</accession>
<keyword evidence="5" id="KW-1185">Reference proteome</keyword>
<dbReference type="Proteomes" id="UP000332933">
    <property type="component" value="Unassembled WGS sequence"/>
</dbReference>
<feature type="region of interest" description="Disordered" evidence="1">
    <location>
        <begin position="142"/>
        <end position="166"/>
    </location>
</feature>
<proteinExistence type="predicted"/>
<evidence type="ECO:0000313" key="4">
    <source>
        <dbReference type="EMBL" id="VFT88103.1"/>
    </source>
</evidence>
<keyword evidence="2" id="KW-0732">Signal</keyword>
<feature type="chain" id="PRO_5036116173" evidence="2">
    <location>
        <begin position="23"/>
        <end position="227"/>
    </location>
</feature>
<dbReference type="EMBL" id="CAADRA010005282">
    <property type="protein sequence ID" value="VFT88103.1"/>
    <property type="molecule type" value="Genomic_DNA"/>
</dbReference>
<sequence length="227" mass="23761">MQLSLVLAFATIISTLQVGVSAQGFPVGPPGTAFFVKANANAVDKANALQKASNHFSNHADTNSANQGLQESVIFDKNHANANANNHGYQEAVSQADTAAHKNANQVAKGAVYFGRALREACFGDCVAGPVIPPSGFNNAKQDIDAGAHGSSLNKADQEQGSDAHNHADTKHIERHNIDQEGFTTSNANAKAGAHALSKANFFKLSQAEQARGVTQNNGLGLGYGRR</sequence>
<feature type="compositionally biased region" description="Basic and acidic residues" evidence="1">
    <location>
        <begin position="156"/>
        <end position="166"/>
    </location>
</feature>
<evidence type="ECO:0000313" key="5">
    <source>
        <dbReference type="Proteomes" id="UP000332933"/>
    </source>
</evidence>
<dbReference type="OrthoDB" id="78336at2759"/>
<name>A0A485KSY6_9STRA</name>
<evidence type="ECO:0000313" key="3">
    <source>
        <dbReference type="EMBL" id="KAF0698118.1"/>
    </source>
</evidence>
<feature type="signal peptide" evidence="2">
    <location>
        <begin position="1"/>
        <end position="22"/>
    </location>
</feature>
<organism evidence="4 5">
    <name type="scientific">Aphanomyces stellatus</name>
    <dbReference type="NCBI Taxonomy" id="120398"/>
    <lineage>
        <taxon>Eukaryota</taxon>
        <taxon>Sar</taxon>
        <taxon>Stramenopiles</taxon>
        <taxon>Oomycota</taxon>
        <taxon>Saprolegniomycetes</taxon>
        <taxon>Saprolegniales</taxon>
        <taxon>Verrucalvaceae</taxon>
        <taxon>Aphanomyces</taxon>
    </lineage>
</organism>
<reference evidence="3" key="2">
    <citation type="submission" date="2019-06" db="EMBL/GenBank/DDBJ databases">
        <title>Genomics analysis of Aphanomyces spp. identifies a new class of oomycete effector associated with host adaptation.</title>
        <authorList>
            <person name="Gaulin E."/>
        </authorList>
    </citation>
    <scope>NUCLEOTIDE SEQUENCE</scope>
    <source>
        <strain evidence="3">CBS 578.67</strain>
    </source>
</reference>
<evidence type="ECO:0000256" key="2">
    <source>
        <dbReference type="SAM" id="SignalP"/>
    </source>
</evidence>
<dbReference type="EMBL" id="VJMH01005261">
    <property type="protein sequence ID" value="KAF0698118.1"/>
    <property type="molecule type" value="Genomic_DNA"/>
</dbReference>
<reference evidence="4 5" key="1">
    <citation type="submission" date="2019-03" db="EMBL/GenBank/DDBJ databases">
        <authorList>
            <person name="Gaulin E."/>
            <person name="Dumas B."/>
        </authorList>
    </citation>
    <scope>NUCLEOTIDE SEQUENCE [LARGE SCALE GENOMIC DNA]</scope>
    <source>
        <strain evidence="4">CBS 568.67</strain>
    </source>
</reference>
<evidence type="ECO:0000256" key="1">
    <source>
        <dbReference type="SAM" id="MobiDB-lite"/>
    </source>
</evidence>
<protein>
    <submittedName>
        <fullName evidence="4">Aste57867_11237 protein</fullName>
    </submittedName>
</protein>
<dbReference type="AlphaFoldDB" id="A0A485KSY6"/>